<proteinExistence type="predicted"/>
<reference evidence="2" key="1">
    <citation type="submission" date="2017-03" db="EMBL/GenBank/DDBJ databases">
        <title>Genomes of endolithic fungi from Antarctica.</title>
        <authorList>
            <person name="Coleine C."/>
            <person name="Masonjones S."/>
            <person name="Stajich J.E."/>
        </authorList>
    </citation>
    <scope>NUCLEOTIDE SEQUENCE [LARGE SCALE GENOMIC DNA]</scope>
    <source>
        <strain evidence="2">CCFEE 5527</strain>
    </source>
</reference>
<accession>A0A1V8TMF4</accession>
<keyword evidence="2" id="KW-1185">Reference proteome</keyword>
<gene>
    <name evidence="1" type="ORF">B0A48_03044</name>
</gene>
<protein>
    <submittedName>
        <fullName evidence="1">Uncharacterized protein</fullName>
    </submittedName>
</protein>
<dbReference type="AlphaFoldDB" id="A0A1V8TMF4"/>
<evidence type="ECO:0000313" key="2">
    <source>
        <dbReference type="Proteomes" id="UP000192596"/>
    </source>
</evidence>
<dbReference type="InParanoid" id="A0A1V8TMF4"/>
<dbReference type="Proteomes" id="UP000192596">
    <property type="component" value="Unassembled WGS sequence"/>
</dbReference>
<sequence>MTNTSQPFVHCLQHTGTEVHPNLDLDLDTAACVDWIVIHPFDFDQARITGVNKECYLTCKAMGQKCGLYTTHKEILNYKCVGVATQCGLGGFGNVICDGSAVSNATETS</sequence>
<name>A0A1V8TMF4_9PEZI</name>
<organism evidence="1 2">
    <name type="scientific">Cryoendolithus antarcticus</name>
    <dbReference type="NCBI Taxonomy" id="1507870"/>
    <lineage>
        <taxon>Eukaryota</taxon>
        <taxon>Fungi</taxon>
        <taxon>Dikarya</taxon>
        <taxon>Ascomycota</taxon>
        <taxon>Pezizomycotina</taxon>
        <taxon>Dothideomycetes</taxon>
        <taxon>Dothideomycetidae</taxon>
        <taxon>Cladosporiales</taxon>
        <taxon>Cladosporiaceae</taxon>
        <taxon>Cryoendolithus</taxon>
    </lineage>
</organism>
<evidence type="ECO:0000313" key="1">
    <source>
        <dbReference type="EMBL" id="OQO12402.1"/>
    </source>
</evidence>
<comment type="caution">
    <text evidence="1">The sequence shown here is derived from an EMBL/GenBank/DDBJ whole genome shotgun (WGS) entry which is preliminary data.</text>
</comment>
<dbReference type="EMBL" id="NAJO01000005">
    <property type="protein sequence ID" value="OQO12402.1"/>
    <property type="molecule type" value="Genomic_DNA"/>
</dbReference>